<dbReference type="InterPro" id="IPR016032">
    <property type="entry name" value="Sig_transdc_resp-reg_C-effctor"/>
</dbReference>
<keyword evidence="2" id="KW-0067">ATP-binding</keyword>
<organism evidence="5 6">
    <name type="scientific">Streptomonospora litoralis</name>
    <dbReference type="NCBI Taxonomy" id="2498135"/>
    <lineage>
        <taxon>Bacteria</taxon>
        <taxon>Bacillati</taxon>
        <taxon>Actinomycetota</taxon>
        <taxon>Actinomycetes</taxon>
        <taxon>Streptosporangiales</taxon>
        <taxon>Nocardiopsidaceae</taxon>
        <taxon>Streptomonospora</taxon>
    </lineage>
</organism>
<dbReference type="GO" id="GO:0005524">
    <property type="term" value="F:ATP binding"/>
    <property type="evidence" value="ECO:0007669"/>
    <property type="project" value="UniProtKB-KW"/>
</dbReference>
<dbReference type="GO" id="GO:0005737">
    <property type="term" value="C:cytoplasm"/>
    <property type="evidence" value="ECO:0007669"/>
    <property type="project" value="TreeGrafter"/>
</dbReference>
<dbReference type="SUPFAM" id="SSF48452">
    <property type="entry name" value="TPR-like"/>
    <property type="match status" value="1"/>
</dbReference>
<evidence type="ECO:0000256" key="2">
    <source>
        <dbReference type="ARBA" id="ARBA00022840"/>
    </source>
</evidence>
<dbReference type="GO" id="GO:0006355">
    <property type="term" value="P:regulation of DNA-templated transcription"/>
    <property type="evidence" value="ECO:0007669"/>
    <property type="project" value="InterPro"/>
</dbReference>
<dbReference type="Pfam" id="PF13191">
    <property type="entry name" value="AAA_16"/>
    <property type="match status" value="1"/>
</dbReference>
<feature type="domain" description="HTH luxR-type" evidence="4">
    <location>
        <begin position="999"/>
        <end position="1064"/>
    </location>
</feature>
<keyword evidence="1" id="KW-0547">Nucleotide-binding</keyword>
<evidence type="ECO:0000256" key="3">
    <source>
        <dbReference type="SAM" id="MobiDB-lite"/>
    </source>
</evidence>
<dbReference type="InterPro" id="IPR036388">
    <property type="entry name" value="WH-like_DNA-bd_sf"/>
</dbReference>
<dbReference type="Pfam" id="PF00196">
    <property type="entry name" value="GerE"/>
    <property type="match status" value="1"/>
</dbReference>
<dbReference type="InterPro" id="IPR041664">
    <property type="entry name" value="AAA_16"/>
</dbReference>
<dbReference type="GO" id="GO:0003677">
    <property type="term" value="F:DNA binding"/>
    <property type="evidence" value="ECO:0007669"/>
    <property type="project" value="InterPro"/>
</dbReference>
<dbReference type="PROSITE" id="PS50043">
    <property type="entry name" value="HTH_LUXR_2"/>
    <property type="match status" value="1"/>
</dbReference>
<reference evidence="5 6" key="1">
    <citation type="submission" date="2019-02" db="EMBL/GenBank/DDBJ databases">
        <authorList>
            <person name="Khodamoradi S."/>
            <person name="Hahnke R.L."/>
            <person name="Kaempfer P."/>
            <person name="Schumann P."/>
            <person name="Rohde M."/>
            <person name="Steinert M."/>
            <person name="Luzhetskyy A."/>
            <person name="Wink J."/>
            <person name="Ruckert C."/>
        </authorList>
    </citation>
    <scope>NUCLEOTIDE SEQUENCE [LARGE SCALE GENOMIC DNA]</scope>
    <source>
        <strain evidence="5 6">M2</strain>
    </source>
</reference>
<evidence type="ECO:0000256" key="1">
    <source>
        <dbReference type="ARBA" id="ARBA00022741"/>
    </source>
</evidence>
<dbReference type="KEGG" id="strr:EKD16_09800"/>
<dbReference type="AlphaFoldDB" id="A0A4P6PZR8"/>
<feature type="region of interest" description="Disordered" evidence="3">
    <location>
        <begin position="13"/>
        <end position="43"/>
    </location>
</feature>
<proteinExistence type="predicted"/>
<dbReference type="PANTHER" id="PTHR16305">
    <property type="entry name" value="TESTICULAR SOLUBLE ADENYLYL CYCLASE"/>
    <property type="match status" value="1"/>
</dbReference>
<dbReference type="PANTHER" id="PTHR16305:SF35">
    <property type="entry name" value="TRANSCRIPTIONAL ACTIVATOR DOMAIN"/>
    <property type="match status" value="1"/>
</dbReference>
<dbReference type="SUPFAM" id="SSF52540">
    <property type="entry name" value="P-loop containing nucleoside triphosphate hydrolases"/>
    <property type="match status" value="1"/>
</dbReference>
<dbReference type="PRINTS" id="PR00038">
    <property type="entry name" value="HTHLUXR"/>
</dbReference>
<dbReference type="InterPro" id="IPR011990">
    <property type="entry name" value="TPR-like_helical_dom_sf"/>
</dbReference>
<dbReference type="CDD" id="cd06170">
    <property type="entry name" value="LuxR_C_like"/>
    <property type="match status" value="1"/>
</dbReference>
<name>A0A4P6PZR8_9ACTN</name>
<gene>
    <name evidence="5" type="primary">liaR1</name>
    <name evidence="5" type="ORF">EKD16_09800</name>
</gene>
<evidence type="ECO:0000313" key="5">
    <source>
        <dbReference type="EMBL" id="QBI53748.1"/>
    </source>
</evidence>
<sequence>MLIAVRVLPPAAAPSGSGRVGRGRRAALPSPAPSSFFAGPSGSGDPVGARTSYVHRNSTIAPTVGILDPMTPVGSSPVFIGRQQELRLLLDHAHQARSGTAAATALVGGDAGVGKSRLIAEFAGRLADGRVVSGGCLELGVDGLPFAPFVAALRQILRDHGRAPFDALAQDGPQELARLLPELGAPPDDRREARGLLFEQVLRLFASVAGTDGLTVLVEDLHWADTATRDLLVFLMRNLDTAAVQIVATYRSDDLHRGHPLRRLLLELERLPTVTRLELGPLSPEETAEQAAAIRGRELEADEAAALFDRSGGNPLFVESLAGRPEFVGADIPERPRELLLASLDGLDQAHRQVLRVAAIGAVSAAHIEHDLLARVAGLGEESLNTALRALVDANALCIDGTGYRFRHALLREAVHDEVLPGQHTRLHLSFAEALDALPGVVPLHRLAAEQAHHYWSGHDLPRALEAAWWAAVRAADTLAFAEALRMHERVLEYWESVPDAVERVQGHSHVQVVSQAAAAALESGDFYRARALCDAGLAEVGEEADDERSRTDRAVLLRRRGQARTQLSDGDGISDFVEAMSIHPPHDPGYGFVLSLLAREVKLHQQPIADDRPDTSRSQRSTPVALDASELAAEAIRRSREAGDTCAESDALTTLGTVHMNDGRFDEGRALVERGLELARERQDPTLECRGLACFAHYLRERGLHGEARARLEAALERLRAIGLMSTSGPFVALNLAETRFDTGDLADCRRLVERAVSWSPSPAHRMYLATADVRAAVAQGDLEGARRSAAFIDPESVHSRIHMIQLSVGALLDLYLAEQDFARALALAGTALERVEFERSTGYGWMVVDRIAETLRQVAERPKGCSPDAEAVRAQVLRVAAAMRADGPVQEAFRATTRARLACVRGTSGATAAEAAEAWRDAVEAWSGLGMPLYRAEALLLSAEWALAADRGAQVDDRLREVVKRAAEHGAAVLEGRARDLARRTGVALEAADGRPSAEPPAGLTPREAEVLRLLARGYTNAEIAAELFIAAKTASVHVSHILAKLELPNRAGAASRAHELGLV</sequence>
<evidence type="ECO:0000259" key="4">
    <source>
        <dbReference type="PROSITE" id="PS50043"/>
    </source>
</evidence>
<dbReference type="InterPro" id="IPR000792">
    <property type="entry name" value="Tscrpt_reg_LuxR_C"/>
</dbReference>
<dbReference type="SUPFAM" id="SSF46894">
    <property type="entry name" value="C-terminal effector domain of the bipartite response regulators"/>
    <property type="match status" value="1"/>
</dbReference>
<feature type="region of interest" description="Disordered" evidence="3">
    <location>
        <begin position="607"/>
        <end position="627"/>
    </location>
</feature>
<dbReference type="SMART" id="SM00421">
    <property type="entry name" value="HTH_LUXR"/>
    <property type="match status" value="1"/>
</dbReference>
<accession>A0A4P6PZR8</accession>
<dbReference type="EMBL" id="CP036455">
    <property type="protein sequence ID" value="QBI53748.1"/>
    <property type="molecule type" value="Genomic_DNA"/>
</dbReference>
<evidence type="ECO:0000313" key="6">
    <source>
        <dbReference type="Proteomes" id="UP000292235"/>
    </source>
</evidence>
<feature type="compositionally biased region" description="Low complexity" evidence="3">
    <location>
        <begin position="26"/>
        <end position="43"/>
    </location>
</feature>
<dbReference type="Gene3D" id="1.10.10.10">
    <property type="entry name" value="Winged helix-like DNA-binding domain superfamily/Winged helix DNA-binding domain"/>
    <property type="match status" value="1"/>
</dbReference>
<dbReference type="InterPro" id="IPR027417">
    <property type="entry name" value="P-loop_NTPase"/>
</dbReference>
<dbReference type="GO" id="GO:0004016">
    <property type="term" value="F:adenylate cyclase activity"/>
    <property type="evidence" value="ECO:0007669"/>
    <property type="project" value="TreeGrafter"/>
</dbReference>
<dbReference type="Proteomes" id="UP000292235">
    <property type="component" value="Chromosome"/>
</dbReference>
<protein>
    <submittedName>
        <fullName evidence="5">Transcriptional regulatory protein LiaR</fullName>
    </submittedName>
</protein>
<feature type="compositionally biased region" description="Basic and acidic residues" evidence="3">
    <location>
        <begin position="607"/>
        <end position="618"/>
    </location>
</feature>
<keyword evidence="6" id="KW-1185">Reference proteome</keyword>
<dbReference type="Gene3D" id="1.25.40.10">
    <property type="entry name" value="Tetratricopeptide repeat domain"/>
    <property type="match status" value="1"/>
</dbReference>